<dbReference type="PIRSF" id="PIRSF006281">
    <property type="entry name" value="MdoG"/>
    <property type="match status" value="1"/>
</dbReference>
<evidence type="ECO:0000256" key="3">
    <source>
        <dbReference type="ARBA" id="ARBA00009284"/>
    </source>
</evidence>
<accession>F3Z1I0</accession>
<dbReference type="SUPFAM" id="SSF81296">
    <property type="entry name" value="E set domains"/>
    <property type="match status" value="1"/>
</dbReference>
<dbReference type="HOGENOM" id="CLU_023403_2_0_7"/>
<evidence type="ECO:0000256" key="7">
    <source>
        <dbReference type="SAM" id="SignalP"/>
    </source>
</evidence>
<evidence type="ECO:0000256" key="5">
    <source>
        <dbReference type="ARBA" id="ARBA00022729"/>
    </source>
</evidence>
<dbReference type="InterPro" id="IPR011013">
    <property type="entry name" value="Gal_mutarotase_sf_dom"/>
</dbReference>
<dbReference type="AlphaFoldDB" id="F3Z1I0"/>
<proteinExistence type="inferred from homology"/>
<dbReference type="EMBL" id="CP003221">
    <property type="protein sequence ID" value="EGJ50011.1"/>
    <property type="molecule type" value="Genomic_DNA"/>
</dbReference>
<dbReference type="InterPro" id="IPR014438">
    <property type="entry name" value="Glucan_biosyn_MdoG/MdoD"/>
</dbReference>
<dbReference type="GO" id="GO:0030246">
    <property type="term" value="F:carbohydrate binding"/>
    <property type="evidence" value="ECO:0007669"/>
    <property type="project" value="InterPro"/>
</dbReference>
<dbReference type="FunFam" id="2.70.98.10:FF:000001">
    <property type="entry name" value="Glucans biosynthesis protein G"/>
    <property type="match status" value="1"/>
</dbReference>
<dbReference type="RefSeq" id="WP_014259776.1">
    <property type="nucleotide sequence ID" value="NC_016629.1"/>
</dbReference>
<dbReference type="UniPathway" id="UPA00637"/>
<feature type="domain" description="Glucan biosynthesis periplasmic MdoG C-terminal" evidence="8">
    <location>
        <begin position="49"/>
        <end position="532"/>
    </location>
</feature>
<keyword evidence="5 7" id="KW-0732">Signal</keyword>
<dbReference type="GO" id="GO:0051274">
    <property type="term" value="P:beta-glucan biosynthetic process"/>
    <property type="evidence" value="ECO:0007669"/>
    <property type="project" value="TreeGrafter"/>
</dbReference>
<evidence type="ECO:0000256" key="1">
    <source>
        <dbReference type="ARBA" id="ARBA00004418"/>
    </source>
</evidence>
<gene>
    <name evidence="9" type="ORF">Desaf_1675</name>
</gene>
<organism evidence="9 10">
    <name type="scientific">Desulfocurvibacter africanus subsp. africanus str. Walvis Bay</name>
    <dbReference type="NCBI Taxonomy" id="690850"/>
    <lineage>
        <taxon>Bacteria</taxon>
        <taxon>Pseudomonadati</taxon>
        <taxon>Thermodesulfobacteriota</taxon>
        <taxon>Desulfovibrionia</taxon>
        <taxon>Desulfovibrionales</taxon>
        <taxon>Desulfovibrionaceae</taxon>
        <taxon>Desulfocurvibacter</taxon>
    </lineage>
</organism>
<evidence type="ECO:0000259" key="8">
    <source>
        <dbReference type="Pfam" id="PF04349"/>
    </source>
</evidence>
<evidence type="ECO:0000256" key="2">
    <source>
        <dbReference type="ARBA" id="ARBA00005001"/>
    </source>
</evidence>
<dbReference type="InterPro" id="IPR013783">
    <property type="entry name" value="Ig-like_fold"/>
</dbReference>
<evidence type="ECO:0000256" key="4">
    <source>
        <dbReference type="ARBA" id="ARBA00015376"/>
    </source>
</evidence>
<feature type="chain" id="PRO_5003304703" description="Glucans biosynthesis protein G" evidence="7">
    <location>
        <begin position="40"/>
        <end position="535"/>
    </location>
</feature>
<dbReference type="Pfam" id="PF04349">
    <property type="entry name" value="MdoG"/>
    <property type="match status" value="1"/>
</dbReference>
<dbReference type="GO" id="GO:0003824">
    <property type="term" value="F:catalytic activity"/>
    <property type="evidence" value="ECO:0007669"/>
    <property type="project" value="InterPro"/>
</dbReference>
<dbReference type="Proteomes" id="UP000007844">
    <property type="component" value="Chromosome"/>
</dbReference>
<evidence type="ECO:0000313" key="9">
    <source>
        <dbReference type="EMBL" id="EGJ50011.1"/>
    </source>
</evidence>
<dbReference type="PANTHER" id="PTHR30504:SF4">
    <property type="entry name" value="GLUCANS BIOSYNTHESIS PROTEIN G"/>
    <property type="match status" value="1"/>
</dbReference>
<reference evidence="9 10" key="1">
    <citation type="journal article" date="2011" name="J. Bacteriol.">
        <title>Genome sequence of the mercury-methylating and pleomorphic Desulfovibrio africanus Strain Walvis Bay.</title>
        <authorList>
            <person name="Brown S.D."/>
            <person name="Wall J.D."/>
            <person name="Kucken A.M."/>
            <person name="Gilmour C.C."/>
            <person name="Podar M."/>
            <person name="Brandt C.C."/>
            <person name="Teshima H."/>
            <person name="Detter J.C."/>
            <person name="Han C.S."/>
            <person name="Land M.L."/>
            <person name="Lucas S."/>
            <person name="Han J."/>
            <person name="Pennacchio L."/>
            <person name="Nolan M."/>
            <person name="Pitluck S."/>
            <person name="Woyke T."/>
            <person name="Goodwin L."/>
            <person name="Palumbo A.V."/>
            <person name="Elias D.A."/>
        </authorList>
    </citation>
    <scope>NUCLEOTIDE SEQUENCE [LARGE SCALE GENOMIC DNA]</scope>
    <source>
        <strain evidence="9 10">Walvis Bay</strain>
    </source>
</reference>
<keyword evidence="10" id="KW-1185">Reference proteome</keyword>
<dbReference type="InterPro" id="IPR014756">
    <property type="entry name" value="Ig_E-set"/>
</dbReference>
<protein>
    <recommendedName>
        <fullName evidence="4">Glucans biosynthesis protein G</fullName>
    </recommendedName>
</protein>
<comment type="similarity">
    <text evidence="3">Belongs to the OpgD/OpgG family.</text>
</comment>
<name>F3Z1I0_DESAF</name>
<dbReference type="Gene3D" id="2.60.40.10">
    <property type="entry name" value="Immunoglobulins"/>
    <property type="match status" value="1"/>
</dbReference>
<feature type="signal peptide" evidence="7">
    <location>
        <begin position="1"/>
        <end position="39"/>
    </location>
</feature>
<dbReference type="PANTHER" id="PTHR30504">
    <property type="entry name" value="GLUCANS BIOSYNTHESIS PROTEIN"/>
    <property type="match status" value="1"/>
</dbReference>
<evidence type="ECO:0000313" key="10">
    <source>
        <dbReference type="Proteomes" id="UP000007844"/>
    </source>
</evidence>
<dbReference type="STRING" id="690850.Desaf_1675"/>
<dbReference type="GO" id="GO:0030288">
    <property type="term" value="C:outer membrane-bounded periplasmic space"/>
    <property type="evidence" value="ECO:0007669"/>
    <property type="project" value="TreeGrafter"/>
</dbReference>
<dbReference type="InterPro" id="IPR007444">
    <property type="entry name" value="Glucan_biosyn_MdoG_C"/>
</dbReference>
<dbReference type="SUPFAM" id="SSF74650">
    <property type="entry name" value="Galactose mutarotase-like"/>
    <property type="match status" value="1"/>
</dbReference>
<dbReference type="eggNOG" id="COG3131">
    <property type="taxonomic scope" value="Bacteria"/>
</dbReference>
<dbReference type="InterPro" id="IPR014718">
    <property type="entry name" value="GH-type_carb-bd"/>
</dbReference>
<keyword evidence="6" id="KW-0574">Periplasm</keyword>
<dbReference type="KEGG" id="daf:Desaf_1675"/>
<evidence type="ECO:0000256" key="6">
    <source>
        <dbReference type="ARBA" id="ARBA00022764"/>
    </source>
</evidence>
<comment type="subcellular location">
    <subcellularLocation>
        <location evidence="1">Periplasm</location>
    </subcellularLocation>
</comment>
<dbReference type="Gene3D" id="2.70.98.10">
    <property type="match status" value="1"/>
</dbReference>
<comment type="pathway">
    <text evidence="2">Glycan metabolism; osmoregulated periplasmic glucan (OPG) biosynthesis.</text>
</comment>
<sequence precursor="true">MRLFRFRSRKAVRSCPPFLRVTLFALLLLAIHPSSVSPAKPLGDQEVGFSFESVVARALGLAVAPYEDSKGQVPDFLLNMDYDAWRDIRFRPQKSLWRGEALPFELQFFHPGLYYDRSVSVNVVDQGRVGRLGFDTDMFDYGRNEFANDIPASMGFAGFRVHFPVNRADYKDEFLVFLGASYLRAVPKGQYYGLSARGLAVDTASPKGEEFPWFREFWIVKPKPQDTELTIYALLDSPSVTGAYRYVAKPGVSTEMEVSSVLFLRKPVEKLGIAPLTSMYFFGENSRPEGVDDFRPEVHDSDGLQIQFSSGEWLFRPLKNPKNLAISAFEAESVRGFGLLQRDRDFGSFQDLEAHYHQRPNLWIEPRGDWGSGRLELVEIPTPNEMNDNIVAYWSPARMPKPGVPMSFDYVMRWQGEAESHAPAGHAISTRAGQGSRTGSRLFVVDFKGGALESLAADAPVMAVISVDEGAKLLEQQVMRNQATGGWRLSFLVLPDASSALDKMLAERRSPVELRAFLQQGSDVLTETWSYSFKP</sequence>